<dbReference type="Proteomes" id="UP000095282">
    <property type="component" value="Unplaced"/>
</dbReference>
<feature type="signal peptide" evidence="1">
    <location>
        <begin position="1"/>
        <end position="16"/>
    </location>
</feature>
<protein>
    <submittedName>
        <fullName evidence="3">SCP domain-containing protein</fullName>
    </submittedName>
</protein>
<sequence length="172" mass="19348">MKLLILILLCSSVSIAYRMKREELSSQEKASALEGINTARRNMASHGIANVNKLRWSDDLHLSNRNCHYDLGDNIINKEEVIMRIFFQAAQNLLQDPESLFRNTEGTILNCLNPIQRAVRCMTIDCTINNSQMEIPYCICGPEYGFKREDIVPGPAGSKCPGRVEDGLCVLD</sequence>
<dbReference type="WBParaSite" id="Csp11.Scaffold630.g20765.t1">
    <property type="protein sequence ID" value="Csp11.Scaffold630.g20765.t1"/>
    <property type="gene ID" value="Csp11.Scaffold630.g20765"/>
</dbReference>
<accession>A0A1I7UZ13</accession>
<keyword evidence="2" id="KW-1185">Reference proteome</keyword>
<evidence type="ECO:0000256" key="1">
    <source>
        <dbReference type="SAM" id="SignalP"/>
    </source>
</evidence>
<organism evidence="2 3">
    <name type="scientific">Caenorhabditis tropicalis</name>
    <dbReference type="NCBI Taxonomy" id="1561998"/>
    <lineage>
        <taxon>Eukaryota</taxon>
        <taxon>Metazoa</taxon>
        <taxon>Ecdysozoa</taxon>
        <taxon>Nematoda</taxon>
        <taxon>Chromadorea</taxon>
        <taxon>Rhabditida</taxon>
        <taxon>Rhabditina</taxon>
        <taxon>Rhabditomorpha</taxon>
        <taxon>Rhabditoidea</taxon>
        <taxon>Rhabditidae</taxon>
        <taxon>Peloderinae</taxon>
        <taxon>Caenorhabditis</taxon>
    </lineage>
</organism>
<name>A0A1I7UZ13_9PELO</name>
<evidence type="ECO:0000313" key="3">
    <source>
        <dbReference type="WBParaSite" id="Csp11.Scaffold630.g20765.t1"/>
    </source>
</evidence>
<reference evidence="3" key="1">
    <citation type="submission" date="2016-11" db="UniProtKB">
        <authorList>
            <consortium name="WormBaseParasite"/>
        </authorList>
    </citation>
    <scope>IDENTIFICATION</scope>
</reference>
<dbReference type="AlphaFoldDB" id="A0A1I7UZ13"/>
<evidence type="ECO:0000313" key="2">
    <source>
        <dbReference type="Proteomes" id="UP000095282"/>
    </source>
</evidence>
<feature type="chain" id="PRO_5009309579" evidence="1">
    <location>
        <begin position="17"/>
        <end position="172"/>
    </location>
</feature>
<proteinExistence type="predicted"/>
<keyword evidence="1" id="KW-0732">Signal</keyword>